<proteinExistence type="predicted"/>
<feature type="transmembrane region" description="Helical" evidence="1">
    <location>
        <begin position="239"/>
        <end position="261"/>
    </location>
</feature>
<protein>
    <submittedName>
        <fullName evidence="2">Uncharacterized protein</fullName>
    </submittedName>
</protein>
<organism evidence="2 3">
    <name type="scientific">Aspergillus chevalieri</name>
    <name type="common">Eurotium chevalieri</name>
    <dbReference type="NCBI Taxonomy" id="182096"/>
    <lineage>
        <taxon>Eukaryota</taxon>
        <taxon>Fungi</taxon>
        <taxon>Dikarya</taxon>
        <taxon>Ascomycota</taxon>
        <taxon>Pezizomycotina</taxon>
        <taxon>Eurotiomycetes</taxon>
        <taxon>Eurotiomycetidae</taxon>
        <taxon>Eurotiales</taxon>
        <taxon>Aspergillaceae</taxon>
        <taxon>Aspergillus</taxon>
        <taxon>Aspergillus subgen. Aspergillus</taxon>
    </lineage>
</organism>
<reference evidence="2" key="1">
    <citation type="submission" date="2021-01" db="EMBL/GenBank/DDBJ databases">
        <authorList>
            <consortium name="Aspergillus chevalieri M1 genome sequencing consortium"/>
            <person name="Kazuki M."/>
            <person name="Futagami T."/>
        </authorList>
    </citation>
    <scope>NUCLEOTIDE SEQUENCE</scope>
    <source>
        <strain evidence="2">M1</strain>
    </source>
</reference>
<keyword evidence="1" id="KW-1133">Transmembrane helix</keyword>
<dbReference type="GeneID" id="66980183"/>
<dbReference type="Proteomes" id="UP000637239">
    <property type="component" value="Chromosome 2"/>
</dbReference>
<dbReference type="KEGG" id="ache:ACHE_21282S"/>
<gene>
    <name evidence="2" type="ORF">ACHE_21282S</name>
</gene>
<name>A0A7R7VL16_ASPCH</name>
<keyword evidence="1" id="KW-0812">Transmembrane</keyword>
<keyword evidence="1" id="KW-0472">Membrane</keyword>
<dbReference type="RefSeq" id="XP_043134346.1">
    <property type="nucleotide sequence ID" value="XM_043275348.1"/>
</dbReference>
<accession>A0A7R7VL16</accession>
<sequence>MREEKRSCDSSSIASFFLPNGVHLNRTITSSSLVSTGTGTKPRPGIKNYGESVLLNRSIISISQEAPSSSATANHCSLYWCINTYSTSVKDNKVKETLLDTYHDAGARYYLGHLDLLLPAKGNSSASIFTVEDDASKPLTQWLVDKLQFNNTPPVWCSPRGTSMLEKSKETEFVQVLLNASIPDSFSKIAAGITKHVRSETSKFQESAIGSSGIEWNYSPLEPARGTSWTVQTQLHVRWAWITLPVVLAILTMIFLLMTALQSRKRGLDVWKSSTIPLLYSGLNPGIQRELRAVVDPMQTEGLACRVRVWLLKPENTSETWRLDAMDSMKRSNDVWHEISTST</sequence>
<dbReference type="PANTHER" id="PTHR35394:SF5">
    <property type="entry name" value="DUF3176 DOMAIN-CONTAINING PROTEIN"/>
    <property type="match status" value="1"/>
</dbReference>
<reference evidence="2" key="2">
    <citation type="submission" date="2021-02" db="EMBL/GenBank/DDBJ databases">
        <title>Aspergillus chevalieri M1 genome sequence.</title>
        <authorList>
            <person name="Kadooka C."/>
            <person name="Mori K."/>
            <person name="Futagami T."/>
        </authorList>
    </citation>
    <scope>NUCLEOTIDE SEQUENCE</scope>
    <source>
        <strain evidence="2">M1</strain>
    </source>
</reference>
<keyword evidence="3" id="KW-1185">Reference proteome</keyword>
<dbReference type="PANTHER" id="PTHR35394">
    <property type="entry name" value="DUF3176 DOMAIN-CONTAINING PROTEIN"/>
    <property type="match status" value="1"/>
</dbReference>
<evidence type="ECO:0000313" key="3">
    <source>
        <dbReference type="Proteomes" id="UP000637239"/>
    </source>
</evidence>
<dbReference type="AlphaFoldDB" id="A0A7R7VL16"/>
<evidence type="ECO:0000313" key="2">
    <source>
        <dbReference type="EMBL" id="BCR85824.1"/>
    </source>
</evidence>
<evidence type="ECO:0000256" key="1">
    <source>
        <dbReference type="SAM" id="Phobius"/>
    </source>
</evidence>
<dbReference type="EMBL" id="AP024417">
    <property type="protein sequence ID" value="BCR85824.1"/>
    <property type="molecule type" value="Genomic_DNA"/>
</dbReference>